<reference evidence="1" key="1">
    <citation type="submission" date="2021-06" db="EMBL/GenBank/DDBJ databases">
        <authorList>
            <person name="Kallberg Y."/>
            <person name="Tangrot J."/>
            <person name="Rosling A."/>
        </authorList>
    </citation>
    <scope>NUCLEOTIDE SEQUENCE</scope>
    <source>
        <strain evidence="1">87-6 pot B 2015</strain>
    </source>
</reference>
<feature type="non-terminal residue" evidence="1">
    <location>
        <position position="1"/>
    </location>
</feature>
<keyword evidence="2" id="KW-1185">Reference proteome</keyword>
<proteinExistence type="predicted"/>
<organism evidence="1 2">
    <name type="scientific">Funneliformis mosseae</name>
    <name type="common">Endomycorrhizal fungus</name>
    <name type="synonym">Glomus mosseae</name>
    <dbReference type="NCBI Taxonomy" id="27381"/>
    <lineage>
        <taxon>Eukaryota</taxon>
        <taxon>Fungi</taxon>
        <taxon>Fungi incertae sedis</taxon>
        <taxon>Mucoromycota</taxon>
        <taxon>Glomeromycotina</taxon>
        <taxon>Glomeromycetes</taxon>
        <taxon>Glomerales</taxon>
        <taxon>Glomeraceae</taxon>
        <taxon>Funneliformis</taxon>
    </lineage>
</organism>
<dbReference type="EMBL" id="CAJVPP010006539">
    <property type="protein sequence ID" value="CAG8679267.1"/>
    <property type="molecule type" value="Genomic_DNA"/>
</dbReference>
<dbReference type="Proteomes" id="UP000789375">
    <property type="component" value="Unassembled WGS sequence"/>
</dbReference>
<evidence type="ECO:0000313" key="2">
    <source>
        <dbReference type="Proteomes" id="UP000789375"/>
    </source>
</evidence>
<name>A0A9N9ELH9_FUNMO</name>
<sequence length="107" mass="12881">DLIDQLAKDIYKDSIFVKEYLQYKKEENIHQMITDEEILKFLKEPEEDIEEEVEVPIIGNYETLAALEKIIMYVKQKAEKIQFQKDQIRAIKKLRKAIEREEFCSKQ</sequence>
<comment type="caution">
    <text evidence="1">The sequence shown here is derived from an EMBL/GenBank/DDBJ whole genome shotgun (WGS) entry which is preliminary data.</text>
</comment>
<evidence type="ECO:0000313" key="1">
    <source>
        <dbReference type="EMBL" id="CAG8679267.1"/>
    </source>
</evidence>
<dbReference type="AlphaFoldDB" id="A0A9N9ELH9"/>
<protein>
    <submittedName>
        <fullName evidence="1">11307_t:CDS:1</fullName>
    </submittedName>
</protein>
<accession>A0A9N9ELH9</accession>
<gene>
    <name evidence="1" type="ORF">FMOSSE_LOCUS12798</name>
</gene>